<dbReference type="Ensembl" id="ENSSANT00000054140.1">
    <property type="protein sequence ID" value="ENSSANP00000050946.1"/>
    <property type="gene ID" value="ENSSANG00000025559.1"/>
</dbReference>
<organism evidence="3 4">
    <name type="scientific">Sinocyclocheilus anshuiensis</name>
    <dbReference type="NCBI Taxonomy" id="1608454"/>
    <lineage>
        <taxon>Eukaryota</taxon>
        <taxon>Metazoa</taxon>
        <taxon>Chordata</taxon>
        <taxon>Craniata</taxon>
        <taxon>Vertebrata</taxon>
        <taxon>Euteleostomi</taxon>
        <taxon>Actinopterygii</taxon>
        <taxon>Neopterygii</taxon>
        <taxon>Teleostei</taxon>
        <taxon>Ostariophysi</taxon>
        <taxon>Cypriniformes</taxon>
        <taxon>Cyprinidae</taxon>
        <taxon>Cyprininae</taxon>
        <taxon>Sinocyclocheilus</taxon>
    </lineage>
</organism>
<feature type="region of interest" description="Disordered" evidence="2">
    <location>
        <begin position="1"/>
        <end position="59"/>
    </location>
</feature>
<proteinExistence type="inferred from homology"/>
<dbReference type="PANTHER" id="PTHR16196:SF0">
    <property type="entry name" value="PRE-MRNA-SPLICING FACTOR CWC25 HOMOLOG"/>
    <property type="match status" value="1"/>
</dbReference>
<feature type="compositionally biased region" description="Basic and acidic residues" evidence="2">
    <location>
        <begin position="85"/>
        <end position="108"/>
    </location>
</feature>
<evidence type="ECO:0000256" key="2">
    <source>
        <dbReference type="SAM" id="MobiDB-lite"/>
    </source>
</evidence>
<comment type="similarity">
    <text evidence="1">Belongs to the CWC25 family.</text>
</comment>
<sequence length="144" mass="17321">HGSRDRSRSPLSHKTDRDNHSFKVTEQRPKTKAPSPSRHRDRNQRQYTNYSKHLSAEELEKKRKEMMDFARERKVERQNNVQRYKRQEEQEKARDNAKQDRHAGFIHDMKLESAATSSLEDRVKRNIHSIQRTPAALEKNFMRR</sequence>
<evidence type="ECO:0000256" key="1">
    <source>
        <dbReference type="ARBA" id="ARBA00006695"/>
    </source>
</evidence>
<feature type="compositionally biased region" description="Basic and acidic residues" evidence="2">
    <location>
        <begin position="1"/>
        <end position="29"/>
    </location>
</feature>
<keyword evidence="4" id="KW-1185">Reference proteome</keyword>
<accession>A0A671NXE4</accession>
<dbReference type="GO" id="GO:0005684">
    <property type="term" value="C:U2-type spliceosomal complex"/>
    <property type="evidence" value="ECO:0007669"/>
    <property type="project" value="TreeGrafter"/>
</dbReference>
<reference evidence="3" key="2">
    <citation type="submission" date="2025-09" db="UniProtKB">
        <authorList>
            <consortium name="Ensembl"/>
        </authorList>
    </citation>
    <scope>IDENTIFICATION</scope>
</reference>
<dbReference type="InterPro" id="IPR051376">
    <property type="entry name" value="CWC25_splicing_factor"/>
</dbReference>
<feature type="region of interest" description="Disordered" evidence="2">
    <location>
        <begin position="71"/>
        <end position="108"/>
    </location>
</feature>
<dbReference type="AlphaFoldDB" id="A0A671NXE4"/>
<reference evidence="3" key="1">
    <citation type="submission" date="2025-08" db="UniProtKB">
        <authorList>
            <consortium name="Ensembl"/>
        </authorList>
    </citation>
    <scope>IDENTIFICATION</scope>
</reference>
<evidence type="ECO:0000313" key="3">
    <source>
        <dbReference type="Ensembl" id="ENSSANP00000050946.1"/>
    </source>
</evidence>
<dbReference type="Proteomes" id="UP000472260">
    <property type="component" value="Unassembled WGS sequence"/>
</dbReference>
<dbReference type="GO" id="GO:0000398">
    <property type="term" value="P:mRNA splicing, via spliceosome"/>
    <property type="evidence" value="ECO:0007669"/>
    <property type="project" value="TreeGrafter"/>
</dbReference>
<name>A0A671NXE4_9TELE</name>
<protein>
    <submittedName>
        <fullName evidence="3">CWC25 spliceosome associated protein homolog</fullName>
    </submittedName>
</protein>
<evidence type="ECO:0000313" key="4">
    <source>
        <dbReference type="Proteomes" id="UP000472260"/>
    </source>
</evidence>
<dbReference type="PANTHER" id="PTHR16196">
    <property type="entry name" value="CELL CYCLE CONTROL PROTEIN CWF25"/>
    <property type="match status" value="1"/>
</dbReference>